<sequence length="111" mass="12020">MRTHLKPLSLPRAIGSCFCLSEVCAFVELWVGAREGRGMKSTCLSLNTVSHTIAVVLGGSGHGGGRWCCLSTPAISTKSDLMYDHVRTVTRAECAAISFPFMRMSRRKVAS</sequence>
<accession>A0A2T7PLN0</accession>
<reference evidence="1 2" key="1">
    <citation type="submission" date="2018-04" db="EMBL/GenBank/DDBJ databases">
        <title>The genome of golden apple snail Pomacea canaliculata provides insight into stress tolerance and invasive adaptation.</title>
        <authorList>
            <person name="Liu C."/>
            <person name="Liu B."/>
            <person name="Ren Y."/>
            <person name="Zhang Y."/>
            <person name="Wang H."/>
            <person name="Li S."/>
            <person name="Jiang F."/>
            <person name="Yin L."/>
            <person name="Zhang G."/>
            <person name="Qian W."/>
            <person name="Fan W."/>
        </authorList>
    </citation>
    <scope>NUCLEOTIDE SEQUENCE [LARGE SCALE GENOMIC DNA]</scope>
    <source>
        <strain evidence="1">SZHN2017</strain>
        <tissue evidence="1">Muscle</tissue>
    </source>
</reference>
<dbReference type="Proteomes" id="UP000245119">
    <property type="component" value="Linkage Group LG3"/>
</dbReference>
<keyword evidence="2" id="KW-1185">Reference proteome</keyword>
<organism evidence="1 2">
    <name type="scientific">Pomacea canaliculata</name>
    <name type="common">Golden apple snail</name>
    <dbReference type="NCBI Taxonomy" id="400727"/>
    <lineage>
        <taxon>Eukaryota</taxon>
        <taxon>Metazoa</taxon>
        <taxon>Spiralia</taxon>
        <taxon>Lophotrochozoa</taxon>
        <taxon>Mollusca</taxon>
        <taxon>Gastropoda</taxon>
        <taxon>Caenogastropoda</taxon>
        <taxon>Architaenioglossa</taxon>
        <taxon>Ampullarioidea</taxon>
        <taxon>Ampullariidae</taxon>
        <taxon>Pomacea</taxon>
    </lineage>
</organism>
<gene>
    <name evidence="1" type="ORF">C0Q70_05599</name>
</gene>
<protein>
    <submittedName>
        <fullName evidence="1">Uncharacterized protein</fullName>
    </submittedName>
</protein>
<comment type="caution">
    <text evidence="1">The sequence shown here is derived from an EMBL/GenBank/DDBJ whole genome shotgun (WGS) entry which is preliminary data.</text>
</comment>
<evidence type="ECO:0000313" key="2">
    <source>
        <dbReference type="Proteomes" id="UP000245119"/>
    </source>
</evidence>
<proteinExistence type="predicted"/>
<name>A0A2T7PLN0_POMCA</name>
<evidence type="ECO:0000313" key="1">
    <source>
        <dbReference type="EMBL" id="PVD34328.1"/>
    </source>
</evidence>
<dbReference type="AlphaFoldDB" id="A0A2T7PLN0"/>
<dbReference type="EMBL" id="PZQS01000003">
    <property type="protein sequence ID" value="PVD34328.1"/>
    <property type="molecule type" value="Genomic_DNA"/>
</dbReference>